<dbReference type="Proteomes" id="UP001652625">
    <property type="component" value="Chromosome 03"/>
</dbReference>
<protein>
    <submittedName>
        <fullName evidence="3">Uncharacterized protein LOC136078609</fullName>
    </submittedName>
    <submittedName>
        <fullName evidence="4">Uncharacterized protein LOC136078618</fullName>
    </submittedName>
</protein>
<dbReference type="Pfam" id="PF05699">
    <property type="entry name" value="Dimer_Tnp_hAT"/>
    <property type="match status" value="1"/>
</dbReference>
<dbReference type="PANTHER" id="PTHR45749">
    <property type="match status" value="1"/>
</dbReference>
<dbReference type="RefSeq" id="XP_065650473.1">
    <property type="nucleotide sequence ID" value="XM_065794401.1"/>
</dbReference>
<gene>
    <name evidence="3" type="primary">LOC136078609</name>
    <name evidence="4" type="synonym">LOC136078618</name>
</gene>
<evidence type="ECO:0000313" key="2">
    <source>
        <dbReference type="Proteomes" id="UP001652625"/>
    </source>
</evidence>
<reference evidence="3 4" key="1">
    <citation type="submission" date="2025-05" db="UniProtKB">
        <authorList>
            <consortium name="RefSeq"/>
        </authorList>
    </citation>
    <scope>IDENTIFICATION</scope>
</reference>
<keyword evidence="2" id="KW-1185">Reference proteome</keyword>
<dbReference type="InterPro" id="IPR012337">
    <property type="entry name" value="RNaseH-like_sf"/>
</dbReference>
<evidence type="ECO:0000313" key="4">
    <source>
        <dbReference type="RefSeq" id="XP_065650473.1"/>
    </source>
</evidence>
<dbReference type="GeneID" id="136078609"/>
<sequence>MRSTIGQKRLSSLAIISIENEVANNIDFDDVIKQKPSEEVVDKNINVITSTSQATQQEEMLSVSINLEHKEISKDHNESRYKSNAYIFAHSNNLTTAVQVEETDPEPNIFQELNTLRTDMGYFKGKFLDDSTKRFIISSERCKPQGPFKKDSSQNFRHFSTNYYYCAYKFGRTQRFWLCYSKILDSAYCEPCWLFSNDKNNQWRTGVRDWKGLMRKQDTQPCQLEFKETFLGFYEIKDHSAVGLTNQLLLLLENKGIDLKKCRGQGYDEANVMSGIYNGVQKKINNIQPSAQYVHCASHNLNLVINDAVSGCREVKNFFIILQEIYSIFGNSIKRWDLLSNFSGKSEVTLKKLNPTRWSSRINSLLAIKLRFLDIVKTLTEISLKYSKKVEQTEALKLRDKISNFEFVFICVIMYHILTNVNYASKNLQKKYIDLYEAATLFGTLKFKLKDFRSNYDLFKLEAVTICNDLIKSAKLLQHSYPYDLTKHFPTQLINSITFIKNDITEATTLIDLADILLIKYSFMKCDFSDVNTAILLLMTIPVTVASAERSFSKLKIIKSYLRNSMSQERLKHCAILAIENEKAQTLELDEVIAKFANKKARKVYI</sequence>
<evidence type="ECO:0000259" key="1">
    <source>
        <dbReference type="Pfam" id="PF05699"/>
    </source>
</evidence>
<dbReference type="RefSeq" id="XP_065650463.1">
    <property type="nucleotide sequence ID" value="XM_065794391.1"/>
</dbReference>
<dbReference type="PANTHER" id="PTHR45749:SF37">
    <property type="entry name" value="OS05G0311600 PROTEIN"/>
    <property type="match status" value="1"/>
</dbReference>
<name>A0ABM4BN02_HYDVU</name>
<evidence type="ECO:0000313" key="3">
    <source>
        <dbReference type="RefSeq" id="XP_065650463.1"/>
    </source>
</evidence>
<dbReference type="SUPFAM" id="SSF53098">
    <property type="entry name" value="Ribonuclease H-like"/>
    <property type="match status" value="1"/>
</dbReference>
<dbReference type="InterPro" id="IPR008906">
    <property type="entry name" value="HATC_C_dom"/>
</dbReference>
<feature type="domain" description="HAT C-terminal dimerisation" evidence="1">
    <location>
        <begin position="537"/>
        <end position="581"/>
    </location>
</feature>
<organism evidence="2 3">
    <name type="scientific">Hydra vulgaris</name>
    <name type="common">Hydra</name>
    <name type="synonym">Hydra attenuata</name>
    <dbReference type="NCBI Taxonomy" id="6087"/>
    <lineage>
        <taxon>Eukaryota</taxon>
        <taxon>Metazoa</taxon>
        <taxon>Cnidaria</taxon>
        <taxon>Hydrozoa</taxon>
        <taxon>Hydroidolina</taxon>
        <taxon>Anthoathecata</taxon>
        <taxon>Aplanulata</taxon>
        <taxon>Hydridae</taxon>
        <taxon>Hydra</taxon>
    </lineage>
</organism>
<accession>A0ABM4BN02</accession>
<proteinExistence type="predicted"/>